<dbReference type="EMBL" id="LJDB01000062">
    <property type="protein sequence ID" value="ONI39668.1"/>
    <property type="molecule type" value="Genomic_DNA"/>
</dbReference>
<protein>
    <submittedName>
        <fullName evidence="1">Uncharacterized protein</fullName>
    </submittedName>
</protein>
<reference evidence="1" key="1">
    <citation type="submission" date="2016-08" db="EMBL/GenBank/DDBJ databases">
        <authorList>
            <person name="Ngugi D.K."/>
            <person name="Miyake S."/>
            <person name="Stingl U."/>
        </authorList>
    </citation>
    <scope>NUCLEOTIDE SEQUENCE</scope>
    <source>
        <strain evidence="1">SCG-B11WGA-EpuloA1</strain>
    </source>
</reference>
<dbReference type="Proteomes" id="UP000188605">
    <property type="component" value="Unassembled WGS sequence"/>
</dbReference>
<evidence type="ECO:0000313" key="2">
    <source>
        <dbReference type="Proteomes" id="UP000188605"/>
    </source>
</evidence>
<comment type="caution">
    <text evidence="1">The sequence shown here is derived from an EMBL/GenBank/DDBJ whole genome shotgun (WGS) entry which is preliminary data.</text>
</comment>
<proteinExistence type="predicted"/>
<organism evidence="1 2">
    <name type="scientific">Candidatus Epulonipiscium fishelsonii</name>
    <dbReference type="NCBI Taxonomy" id="77094"/>
    <lineage>
        <taxon>Bacteria</taxon>
        <taxon>Bacillati</taxon>
        <taxon>Bacillota</taxon>
        <taxon>Clostridia</taxon>
        <taxon>Lachnospirales</taxon>
        <taxon>Lachnospiraceae</taxon>
        <taxon>Candidatus Epulonipiscium</taxon>
    </lineage>
</organism>
<keyword evidence="2" id="KW-1185">Reference proteome</keyword>
<sequence length="262" mass="29310">MEFLIPLINKVSLYSVSIEHSYMTAGDNGDSRENESFAIMSSDGKEAIAELKFSYTFDENNITTIYESFKGKDGEIVETTFIKPTMVSLVNSVSTQYPIFDIYGSGRNEINTAITKAATEYFNKYGILIDKVSLTQVVLDEQTRQAIQQKVNKMNEIDIAQSETKIAEEVAKKSMIEAQAQAERNIIEAQAQAERKLIETAADAEATILKAEAEKQANLLRSQSLTQELLIQNYIEKWDGQLPTVSGSENAMLFDMNLDNLN</sequence>
<name>A0ACC8XBB0_9FIRM</name>
<accession>A0ACC8XBB0</accession>
<gene>
    <name evidence="1" type="ORF">AN396_07890</name>
</gene>
<evidence type="ECO:0000313" key="1">
    <source>
        <dbReference type="EMBL" id="ONI39668.1"/>
    </source>
</evidence>